<comment type="caution">
    <text evidence="1">The sequence shown here is derived from an EMBL/GenBank/DDBJ whole genome shotgun (WGS) entry which is preliminary data.</text>
</comment>
<dbReference type="EMBL" id="JBHMEW010000063">
    <property type="protein sequence ID" value="MFB9212761.1"/>
    <property type="molecule type" value="Genomic_DNA"/>
</dbReference>
<protein>
    <recommendedName>
        <fullName evidence="3">CYTH domain-containing protein</fullName>
    </recommendedName>
</protein>
<reference evidence="1 2" key="1">
    <citation type="submission" date="2024-09" db="EMBL/GenBank/DDBJ databases">
        <authorList>
            <person name="Sun Q."/>
            <person name="Mori K."/>
        </authorList>
    </citation>
    <scope>NUCLEOTIDE SEQUENCE [LARGE SCALE GENOMIC DNA]</scope>
    <source>
        <strain evidence="1 2">CECT 7682</strain>
    </source>
</reference>
<accession>A0ABV5J7F4</accession>
<evidence type="ECO:0000313" key="1">
    <source>
        <dbReference type="EMBL" id="MFB9212761.1"/>
    </source>
</evidence>
<proteinExistence type="predicted"/>
<dbReference type="Proteomes" id="UP001589654">
    <property type="component" value="Unassembled WGS sequence"/>
</dbReference>
<organism evidence="1 2">
    <name type="scientific">Echinicola jeungdonensis</name>
    <dbReference type="NCBI Taxonomy" id="709343"/>
    <lineage>
        <taxon>Bacteria</taxon>
        <taxon>Pseudomonadati</taxon>
        <taxon>Bacteroidota</taxon>
        <taxon>Cytophagia</taxon>
        <taxon>Cytophagales</taxon>
        <taxon>Cyclobacteriaceae</taxon>
        <taxon>Echinicola</taxon>
    </lineage>
</organism>
<sequence length="203" mass="23971">MFRSKEIRWFSKEKHPEIVQWFSSQGLTLEGVSSRTDFYLPLPDKHDINVKLREGNIEIKHRLGEREKGKLTSKALGYFEDWVKWSFNAVNNDPLTKAIIQDKKYNWIPVHKTRMGMKVVKGQDGHCQLVPMDQFPPFGCQVEYTRIQVFRKTWFTFGLEWFGEKDLNLDTSLVQEILGESQLEEMDNMGYPEFLSRLSDKQF</sequence>
<keyword evidence="2" id="KW-1185">Reference proteome</keyword>
<name>A0ABV5J7F4_9BACT</name>
<dbReference type="RefSeq" id="WP_290247464.1">
    <property type="nucleotide sequence ID" value="NZ_JAUFQT010000001.1"/>
</dbReference>
<evidence type="ECO:0008006" key="3">
    <source>
        <dbReference type="Google" id="ProtNLM"/>
    </source>
</evidence>
<gene>
    <name evidence="1" type="ORF">ACFFUR_13175</name>
</gene>
<evidence type="ECO:0000313" key="2">
    <source>
        <dbReference type="Proteomes" id="UP001589654"/>
    </source>
</evidence>